<dbReference type="Gene3D" id="1.10.10.1320">
    <property type="entry name" value="Anti-sigma factor, zinc-finger domain"/>
    <property type="match status" value="1"/>
</dbReference>
<gene>
    <name evidence="6" type="ORF">SAMN05216276_1020117</name>
</gene>
<feature type="domain" description="Putative zinc-finger" evidence="5">
    <location>
        <begin position="10"/>
        <end position="36"/>
    </location>
</feature>
<dbReference type="OrthoDB" id="5185837at2"/>
<keyword evidence="1" id="KW-0805">Transcription regulation</keyword>
<dbReference type="AlphaFoldDB" id="A0A239IUH0"/>
<keyword evidence="6" id="KW-0862">Zinc</keyword>
<keyword evidence="4" id="KW-1133">Transmembrane helix</keyword>
<evidence type="ECO:0000256" key="2">
    <source>
        <dbReference type="ARBA" id="ARBA00023163"/>
    </source>
</evidence>
<organism evidence="6 7">
    <name type="scientific">Streptosporangium subroseum</name>
    <dbReference type="NCBI Taxonomy" id="106412"/>
    <lineage>
        <taxon>Bacteria</taxon>
        <taxon>Bacillati</taxon>
        <taxon>Actinomycetota</taxon>
        <taxon>Actinomycetes</taxon>
        <taxon>Streptosporangiales</taxon>
        <taxon>Streptosporangiaceae</taxon>
        <taxon>Streptosporangium</taxon>
    </lineage>
</organism>
<sequence>MTPEVEHTDVGAYALGLLEEDDRRAFSAHLAGCPSCTAELTELSGMASVLAGIDPIEDEKDQGKEHTGEIPHAEVIDLLRRKKIADRRARRGTFVIGAAAAVTLVAGGIAVGSVISGGEGTAPMAHSTHSPAQESFEEGTPIAGTGAPGVSGGLVLEAKGWGTHAALELKGVKGPLECELVAVSKTGERRTVTGWAVPAKGYGVPGSPRALYVHGGTALSSGDIDHFEVSTTSGKTLLTVKI</sequence>
<evidence type="ECO:0000313" key="7">
    <source>
        <dbReference type="Proteomes" id="UP000198282"/>
    </source>
</evidence>
<accession>A0A239IUH0</accession>
<dbReference type="InterPro" id="IPR041916">
    <property type="entry name" value="Anti_sigma_zinc_sf"/>
</dbReference>
<name>A0A239IUH0_9ACTN</name>
<keyword evidence="6" id="KW-0479">Metal-binding</keyword>
<evidence type="ECO:0000313" key="6">
    <source>
        <dbReference type="EMBL" id="SNS96878.1"/>
    </source>
</evidence>
<keyword evidence="2" id="KW-0804">Transcription</keyword>
<reference evidence="6 7" key="1">
    <citation type="submission" date="2017-06" db="EMBL/GenBank/DDBJ databases">
        <authorList>
            <person name="Kim H.J."/>
            <person name="Triplett B.A."/>
        </authorList>
    </citation>
    <scope>NUCLEOTIDE SEQUENCE [LARGE SCALE GENOMIC DNA]</scope>
    <source>
        <strain evidence="6 7">CGMCC 4.2132</strain>
    </source>
</reference>
<keyword evidence="6" id="KW-0863">Zinc-finger</keyword>
<keyword evidence="7" id="KW-1185">Reference proteome</keyword>
<dbReference type="InterPro" id="IPR027383">
    <property type="entry name" value="Znf_put"/>
</dbReference>
<dbReference type="GO" id="GO:0008270">
    <property type="term" value="F:zinc ion binding"/>
    <property type="evidence" value="ECO:0007669"/>
    <property type="project" value="UniProtKB-KW"/>
</dbReference>
<feature type="transmembrane region" description="Helical" evidence="4">
    <location>
        <begin position="92"/>
        <end position="115"/>
    </location>
</feature>
<keyword evidence="4" id="KW-0472">Membrane</keyword>
<evidence type="ECO:0000259" key="5">
    <source>
        <dbReference type="Pfam" id="PF13490"/>
    </source>
</evidence>
<evidence type="ECO:0000256" key="3">
    <source>
        <dbReference type="SAM" id="MobiDB-lite"/>
    </source>
</evidence>
<evidence type="ECO:0000256" key="4">
    <source>
        <dbReference type="SAM" id="Phobius"/>
    </source>
</evidence>
<dbReference type="Proteomes" id="UP000198282">
    <property type="component" value="Unassembled WGS sequence"/>
</dbReference>
<protein>
    <submittedName>
        <fullName evidence="6">Putative zinc-finger</fullName>
    </submittedName>
</protein>
<keyword evidence="4" id="KW-0812">Transmembrane</keyword>
<feature type="region of interest" description="Disordered" evidence="3">
    <location>
        <begin position="121"/>
        <end position="148"/>
    </location>
</feature>
<dbReference type="RefSeq" id="WP_089209109.1">
    <property type="nucleotide sequence ID" value="NZ_FZOD01000020.1"/>
</dbReference>
<evidence type="ECO:0000256" key="1">
    <source>
        <dbReference type="ARBA" id="ARBA00023015"/>
    </source>
</evidence>
<dbReference type="EMBL" id="FZOD01000020">
    <property type="protein sequence ID" value="SNS96878.1"/>
    <property type="molecule type" value="Genomic_DNA"/>
</dbReference>
<dbReference type="Pfam" id="PF13490">
    <property type="entry name" value="zf-HC2"/>
    <property type="match status" value="1"/>
</dbReference>
<proteinExistence type="predicted"/>